<feature type="chain" id="PRO_5013924198" evidence="1">
    <location>
        <begin position="21"/>
        <end position="352"/>
    </location>
</feature>
<name>A0A2H1YHJ5_9FLAO</name>
<accession>A0A2H1YHJ5</accession>
<keyword evidence="1" id="KW-0732">Signal</keyword>
<dbReference type="EMBL" id="OENF01000034">
    <property type="protein sequence ID" value="SOS74984.1"/>
    <property type="molecule type" value="Genomic_DNA"/>
</dbReference>
<evidence type="ECO:0000313" key="3">
    <source>
        <dbReference type="Proteomes" id="UP000234211"/>
    </source>
</evidence>
<keyword evidence="3" id="KW-1185">Reference proteome</keyword>
<evidence type="ECO:0000313" key="2">
    <source>
        <dbReference type="EMBL" id="SOS74984.1"/>
    </source>
</evidence>
<evidence type="ECO:0000256" key="1">
    <source>
        <dbReference type="SAM" id="SignalP"/>
    </source>
</evidence>
<dbReference type="AlphaFoldDB" id="A0A2H1YHJ5"/>
<proteinExistence type="predicted"/>
<dbReference type="OrthoDB" id="1396884at2"/>
<dbReference type="Proteomes" id="UP000234211">
    <property type="component" value="Unassembled WGS sequence"/>
</dbReference>
<dbReference type="RefSeq" id="WP_101917575.1">
    <property type="nucleotide sequence ID" value="NZ_OENF01000034.1"/>
</dbReference>
<gene>
    <name evidence="2" type="ORF">TNO020_40205</name>
</gene>
<sequence>MKNYKNYLFILIFISIKINAQEFNVVDNKGTINSVFKNKVTTSPTASPPASKIEGDVWFDTTASEIKIYDGSIWKKLSDFVNKTIYTDNGTITSNRTISGNAVNRFDISYFKAFMVSNTEFITFDATQNINLQATNGIDFRSNTIANENFQVIKGLLDKDGDVGTTGQVLSSTGTATEWIDNTASVYTGSFIIDAPTTTTTDINFDKIITGLPFKPSQITFVAHANIESFDTDSKNSDRRNSNTLQNSFGTMNGFARYDKTPATTTQSVIFVGGSGNSINDISRLSSNSNCIGLRYGDKDAIDLGKIMGNLTSFNNDGFTINVKYTLGTSGNTTNKQLIFKESLIVLYTAYK</sequence>
<reference evidence="3" key="1">
    <citation type="submission" date="2017-11" db="EMBL/GenBank/DDBJ databases">
        <authorList>
            <person name="Duchaud E."/>
        </authorList>
    </citation>
    <scope>NUCLEOTIDE SEQUENCE [LARGE SCALE GENOMIC DNA]</scope>
    <source>
        <strain evidence="3">Tenacibaculum sp. TNO020</strain>
    </source>
</reference>
<feature type="signal peptide" evidence="1">
    <location>
        <begin position="1"/>
        <end position="20"/>
    </location>
</feature>
<organism evidence="2 3">
    <name type="scientific">Tenacibaculum piscium</name>
    <dbReference type="NCBI Taxonomy" id="1458515"/>
    <lineage>
        <taxon>Bacteria</taxon>
        <taxon>Pseudomonadati</taxon>
        <taxon>Bacteroidota</taxon>
        <taxon>Flavobacteriia</taxon>
        <taxon>Flavobacteriales</taxon>
        <taxon>Flavobacteriaceae</taxon>
        <taxon>Tenacibaculum</taxon>
    </lineage>
</organism>
<protein>
    <submittedName>
        <fullName evidence="2">Uncharacterized protein</fullName>
    </submittedName>
</protein>